<keyword evidence="2" id="KW-0472">Membrane</keyword>
<feature type="transmembrane region" description="Helical" evidence="2">
    <location>
        <begin position="227"/>
        <end position="248"/>
    </location>
</feature>
<feature type="region of interest" description="Disordered" evidence="1">
    <location>
        <begin position="54"/>
        <end position="107"/>
    </location>
</feature>
<name>A0A1G2B758_9BACT</name>
<keyword evidence="2" id="KW-0812">Transmembrane</keyword>
<reference evidence="3 4" key="1">
    <citation type="journal article" date="2016" name="Nat. Commun.">
        <title>Thousands of microbial genomes shed light on interconnected biogeochemical processes in an aquifer system.</title>
        <authorList>
            <person name="Anantharaman K."/>
            <person name="Brown C.T."/>
            <person name="Hug L.A."/>
            <person name="Sharon I."/>
            <person name="Castelle C.J."/>
            <person name="Probst A.J."/>
            <person name="Thomas B.C."/>
            <person name="Singh A."/>
            <person name="Wilkins M.J."/>
            <person name="Karaoz U."/>
            <person name="Brodie E.L."/>
            <person name="Williams K.H."/>
            <person name="Hubbard S.S."/>
            <person name="Banfield J.F."/>
        </authorList>
    </citation>
    <scope>NUCLEOTIDE SEQUENCE [LARGE SCALE GENOMIC DNA]</scope>
</reference>
<gene>
    <name evidence="3" type="ORF">A2898_03875</name>
</gene>
<feature type="compositionally biased region" description="Low complexity" evidence="1">
    <location>
        <begin position="129"/>
        <end position="153"/>
    </location>
</feature>
<comment type="caution">
    <text evidence="3">The sequence shown here is derived from an EMBL/GenBank/DDBJ whole genome shotgun (WGS) entry which is preliminary data.</text>
</comment>
<evidence type="ECO:0000313" key="4">
    <source>
        <dbReference type="Proteomes" id="UP000179164"/>
    </source>
</evidence>
<protein>
    <submittedName>
        <fullName evidence="3">Uncharacterized protein</fullName>
    </submittedName>
</protein>
<proteinExistence type="predicted"/>
<evidence type="ECO:0000313" key="3">
    <source>
        <dbReference type="EMBL" id="OGY84825.1"/>
    </source>
</evidence>
<feature type="transmembrane region" description="Helical" evidence="2">
    <location>
        <begin position="306"/>
        <end position="329"/>
    </location>
</feature>
<accession>A0A1G2B758</accession>
<dbReference type="EMBL" id="MHKE01000004">
    <property type="protein sequence ID" value="OGY84825.1"/>
    <property type="molecule type" value="Genomic_DNA"/>
</dbReference>
<feature type="transmembrane region" description="Helical" evidence="2">
    <location>
        <begin position="279"/>
        <end position="300"/>
    </location>
</feature>
<keyword evidence="2" id="KW-1133">Transmembrane helix</keyword>
<organism evidence="3 4">
    <name type="scientific">Candidatus Kerfeldbacteria bacterium RIFCSPLOWO2_01_FULL_48_11</name>
    <dbReference type="NCBI Taxonomy" id="1798543"/>
    <lineage>
        <taxon>Bacteria</taxon>
        <taxon>Candidatus Kerfeldiibacteriota</taxon>
    </lineage>
</organism>
<dbReference type="STRING" id="1798543.A2898_03875"/>
<feature type="region of interest" description="Disordered" evidence="1">
    <location>
        <begin position="1"/>
        <end position="39"/>
    </location>
</feature>
<evidence type="ECO:0000256" key="2">
    <source>
        <dbReference type="SAM" id="Phobius"/>
    </source>
</evidence>
<dbReference type="Proteomes" id="UP000179164">
    <property type="component" value="Unassembled WGS sequence"/>
</dbReference>
<feature type="region of interest" description="Disordered" evidence="1">
    <location>
        <begin position="126"/>
        <end position="166"/>
    </location>
</feature>
<dbReference type="AlphaFoldDB" id="A0A1G2B758"/>
<sequence>MEQESQMSMKRTLDQFRNQKRMEQNRQRRGLMQRMGTGRAARFGKAGILATLLAAPPMGEGARQPGRDGQPQAANQTENYAPDPSQADEDESQFALPGEESLSPERQIEQGRKLYQKRQQARIAENTVPTQLATAPQASAAEAGASSESGAQQTVAEDVQSKEGMRSRLQKLRNEVRNNKQLAKTVSEEQNIAAIQQANVAIRNSMRAAWNSIHEGLEDAALSFVDLMIITGPIALGAFFLQLGAPLWGGSFTIRLRGVEVPLLPGFALPLLPVRGSKAIIILLCTAIVWGTVFLLFYLATHPTEALKLISALFLAQIMGIFGVVADVVK</sequence>
<evidence type="ECO:0000256" key="1">
    <source>
        <dbReference type="SAM" id="MobiDB-lite"/>
    </source>
</evidence>